<feature type="region of interest" description="Disordered" evidence="8">
    <location>
        <begin position="197"/>
        <end position="243"/>
    </location>
</feature>
<dbReference type="InterPro" id="IPR001781">
    <property type="entry name" value="Znf_LIM"/>
</dbReference>
<feature type="domain" description="LIM zinc-binding" evidence="9">
    <location>
        <begin position="258"/>
        <end position="316"/>
    </location>
</feature>
<dbReference type="SMART" id="SM00132">
    <property type="entry name" value="LIM"/>
    <property type="match status" value="3"/>
</dbReference>
<dbReference type="GO" id="GO:0003779">
    <property type="term" value="F:actin binding"/>
    <property type="evidence" value="ECO:0007669"/>
    <property type="project" value="TreeGrafter"/>
</dbReference>
<evidence type="ECO:0000256" key="5">
    <source>
        <dbReference type="ARBA" id="ARBA00022833"/>
    </source>
</evidence>
<dbReference type="Gene3D" id="2.30.42.10">
    <property type="match status" value="1"/>
</dbReference>
<dbReference type="PANTHER" id="PTHR24214">
    <property type="entry name" value="PDZ AND LIM DOMAIN PROTEIN ZASP"/>
    <property type="match status" value="1"/>
</dbReference>
<name>A0A834BLU4_9CHIR</name>
<dbReference type="PROSITE" id="PS50106">
    <property type="entry name" value="PDZ"/>
    <property type="match status" value="1"/>
</dbReference>
<comment type="subcellular location">
    <subcellularLocation>
        <location evidence="1">Cytoplasm</location>
    </subcellularLocation>
</comment>
<keyword evidence="5 7" id="KW-0862">Zinc</keyword>
<evidence type="ECO:0000256" key="1">
    <source>
        <dbReference type="ARBA" id="ARBA00004496"/>
    </source>
</evidence>
<dbReference type="PROSITE" id="PS50023">
    <property type="entry name" value="LIM_DOMAIN_2"/>
    <property type="match status" value="3"/>
</dbReference>
<feature type="domain" description="PDZ" evidence="10">
    <location>
        <begin position="10"/>
        <end position="85"/>
    </location>
</feature>
<evidence type="ECO:0000256" key="3">
    <source>
        <dbReference type="ARBA" id="ARBA00022723"/>
    </source>
</evidence>
<dbReference type="SUPFAM" id="SSF50156">
    <property type="entry name" value="PDZ domain-like"/>
    <property type="match status" value="1"/>
</dbReference>
<dbReference type="Pfam" id="PF00595">
    <property type="entry name" value="PDZ"/>
    <property type="match status" value="1"/>
</dbReference>
<proteinExistence type="predicted"/>
<feature type="compositionally biased region" description="Basic and acidic residues" evidence="8">
    <location>
        <begin position="139"/>
        <end position="150"/>
    </location>
</feature>
<dbReference type="Gene3D" id="2.10.110.10">
    <property type="entry name" value="Cysteine Rich Protein"/>
    <property type="match status" value="3"/>
</dbReference>
<keyword evidence="4" id="KW-0677">Repeat</keyword>
<keyword evidence="3 7" id="KW-0479">Metal-binding</keyword>
<organism evidence="11 12">
    <name type="scientific">Phyllostomus discolor</name>
    <name type="common">pale spear-nosed bat</name>
    <dbReference type="NCBI Taxonomy" id="89673"/>
    <lineage>
        <taxon>Eukaryota</taxon>
        <taxon>Metazoa</taxon>
        <taxon>Chordata</taxon>
        <taxon>Craniata</taxon>
        <taxon>Vertebrata</taxon>
        <taxon>Euteleostomi</taxon>
        <taxon>Mammalia</taxon>
        <taxon>Eutheria</taxon>
        <taxon>Laurasiatheria</taxon>
        <taxon>Chiroptera</taxon>
        <taxon>Yangochiroptera</taxon>
        <taxon>Phyllostomidae</taxon>
        <taxon>Phyllostominae</taxon>
        <taxon>Phyllostomus</taxon>
    </lineage>
</organism>
<dbReference type="FunFam" id="2.10.110.10:FF:000014">
    <property type="entry name" value="PDZ and LIM domain protein 5"/>
    <property type="match status" value="1"/>
</dbReference>
<evidence type="ECO:0000256" key="6">
    <source>
        <dbReference type="ARBA" id="ARBA00023038"/>
    </source>
</evidence>
<comment type="caution">
    <text evidence="11">The sequence shown here is derived from an EMBL/GenBank/DDBJ whole genome shotgun (WGS) entry which is preliminary data.</text>
</comment>
<evidence type="ECO:0000313" key="11">
    <source>
        <dbReference type="EMBL" id="KAF6132023.1"/>
    </source>
</evidence>
<keyword evidence="2" id="KW-0963">Cytoplasm</keyword>
<feature type="region of interest" description="Disordered" evidence="8">
    <location>
        <begin position="137"/>
        <end position="185"/>
    </location>
</feature>
<dbReference type="GO" id="GO:0031941">
    <property type="term" value="C:filamentous actin"/>
    <property type="evidence" value="ECO:0007669"/>
    <property type="project" value="TreeGrafter"/>
</dbReference>
<dbReference type="Proteomes" id="UP000664940">
    <property type="component" value="Unassembled WGS sequence"/>
</dbReference>
<feature type="domain" description="LIM zinc-binding" evidence="9">
    <location>
        <begin position="377"/>
        <end position="436"/>
    </location>
</feature>
<dbReference type="GO" id="GO:0051371">
    <property type="term" value="F:muscle alpha-actinin binding"/>
    <property type="evidence" value="ECO:0007669"/>
    <property type="project" value="TreeGrafter"/>
</dbReference>
<feature type="domain" description="LIM zinc-binding" evidence="9">
    <location>
        <begin position="317"/>
        <end position="376"/>
    </location>
</feature>
<dbReference type="GO" id="GO:0061061">
    <property type="term" value="P:muscle structure development"/>
    <property type="evidence" value="ECO:0007669"/>
    <property type="project" value="TreeGrafter"/>
</dbReference>
<evidence type="ECO:0000256" key="2">
    <source>
        <dbReference type="ARBA" id="ARBA00022490"/>
    </source>
</evidence>
<dbReference type="Pfam" id="PF00412">
    <property type="entry name" value="LIM"/>
    <property type="match status" value="3"/>
</dbReference>
<dbReference type="PANTHER" id="PTHR24214:SF32">
    <property type="entry name" value="PDZ AND LIM DOMAIN PROTEIN 5"/>
    <property type="match status" value="1"/>
</dbReference>
<dbReference type="InterPro" id="IPR001478">
    <property type="entry name" value="PDZ"/>
</dbReference>
<dbReference type="FunFam" id="2.10.110.10:FF:000020">
    <property type="entry name" value="PDZ and LIM domain protein 5"/>
    <property type="match status" value="1"/>
</dbReference>
<evidence type="ECO:0000313" key="12">
    <source>
        <dbReference type="Proteomes" id="UP000664940"/>
    </source>
</evidence>
<feature type="compositionally biased region" description="Polar residues" evidence="8">
    <location>
        <begin position="232"/>
        <end position="243"/>
    </location>
</feature>
<evidence type="ECO:0000256" key="8">
    <source>
        <dbReference type="SAM" id="MobiDB-lite"/>
    </source>
</evidence>
<feature type="compositionally biased region" description="Polar residues" evidence="8">
    <location>
        <begin position="197"/>
        <end position="221"/>
    </location>
</feature>
<dbReference type="CDD" id="cd06753">
    <property type="entry name" value="PDZ_PDLIM-like"/>
    <property type="match status" value="1"/>
</dbReference>
<dbReference type="GO" id="GO:0005912">
    <property type="term" value="C:adherens junction"/>
    <property type="evidence" value="ECO:0007669"/>
    <property type="project" value="TreeGrafter"/>
</dbReference>
<dbReference type="SUPFAM" id="SSF57716">
    <property type="entry name" value="Glucocorticoid receptor-like (DNA-binding domain)"/>
    <property type="match status" value="3"/>
</dbReference>
<dbReference type="PROSITE" id="PS00478">
    <property type="entry name" value="LIM_DOMAIN_1"/>
    <property type="match status" value="1"/>
</dbReference>
<sequence>MSNYSVSLVGPAPWGFRLQGGKDFNMPLTISSLKDGGKASQANVRIGDVLLSIDGISAHGMTHLEAQNKIKGCTGSLNMTLQSPPRKHIVERNTEFYHIPTHSDASKKRLIEDTEDWHPRTGTTQSRSFRILAQITGTEHLKESETDNTKKANNTQEPSQPFASSVASAQRVPERPESPAFARPGVASLTTATAFKPVGSTSSVKSPSWQRPNQAAPSTGRISGAAPPANSAVGQPQPSDQDTLVQRAEHIPAGKRTPMCAHCNQVIRGPFLVALGKSWHPEEFNCAHCKNTMAYIGFVEEKGALYCELCYEKFFAPECGRCQKKILGEVINALKQTWHVSCFLCVACGKPIRNNVFHLEDGEPYCETDYYALFGTICRGCEFPIEAGDMFLEALGYTWHDTCFVCSVCCESLEGQTFFSKKDKPLCKKHAHSVNF</sequence>
<dbReference type="GO" id="GO:0030018">
    <property type="term" value="C:Z disc"/>
    <property type="evidence" value="ECO:0007669"/>
    <property type="project" value="TreeGrafter"/>
</dbReference>
<dbReference type="FunFam" id="2.30.42.10:FF:000019">
    <property type="entry name" value="LIM domain binding 3 isoform 1"/>
    <property type="match status" value="1"/>
</dbReference>
<dbReference type="InterPro" id="IPR050604">
    <property type="entry name" value="PDZ-LIM_domain"/>
</dbReference>
<dbReference type="GO" id="GO:0030036">
    <property type="term" value="P:actin cytoskeleton organization"/>
    <property type="evidence" value="ECO:0007669"/>
    <property type="project" value="TreeGrafter"/>
</dbReference>
<dbReference type="EMBL" id="JABVXQ010000001">
    <property type="protein sequence ID" value="KAF6132023.1"/>
    <property type="molecule type" value="Genomic_DNA"/>
</dbReference>
<reference evidence="11 12" key="1">
    <citation type="journal article" date="2020" name="Nature">
        <title>Six reference-quality genomes reveal evolution of bat adaptations.</title>
        <authorList>
            <person name="Jebb D."/>
            <person name="Huang Z."/>
            <person name="Pippel M."/>
            <person name="Hughes G.M."/>
            <person name="Lavrichenko K."/>
            <person name="Devanna P."/>
            <person name="Winkler S."/>
            <person name="Jermiin L.S."/>
            <person name="Skirmuntt E.C."/>
            <person name="Katzourakis A."/>
            <person name="Burkitt-Gray L."/>
            <person name="Ray D.A."/>
            <person name="Sullivan K.A.M."/>
            <person name="Roscito J.G."/>
            <person name="Kirilenko B.M."/>
            <person name="Davalos L.M."/>
            <person name="Corthals A.P."/>
            <person name="Power M.L."/>
            <person name="Jones G."/>
            <person name="Ransome R.D."/>
            <person name="Dechmann D.K.N."/>
            <person name="Locatelli A.G."/>
            <person name="Puechmaille S.J."/>
            <person name="Fedrigo O."/>
            <person name="Jarvis E.D."/>
            <person name="Hiller M."/>
            <person name="Vernes S.C."/>
            <person name="Myers E.W."/>
            <person name="Teeling E.C."/>
        </authorList>
    </citation>
    <scope>NUCLEOTIDE SEQUENCE [LARGE SCALE GENOMIC DNA]</scope>
    <source>
        <strain evidence="11">Bat1K_MPI-CBG_1</strain>
    </source>
</reference>
<dbReference type="AlphaFoldDB" id="A0A834BLU4"/>
<accession>A0A834BLU4</accession>
<dbReference type="GO" id="GO:0007507">
    <property type="term" value="P:heart development"/>
    <property type="evidence" value="ECO:0007669"/>
    <property type="project" value="TreeGrafter"/>
</dbReference>
<dbReference type="InterPro" id="IPR036034">
    <property type="entry name" value="PDZ_sf"/>
</dbReference>
<evidence type="ECO:0000256" key="7">
    <source>
        <dbReference type="PROSITE-ProRule" id="PRU00125"/>
    </source>
</evidence>
<dbReference type="FunFam" id="2.10.110.10:FF:000010">
    <property type="entry name" value="PDZ and LIM domain protein 5"/>
    <property type="match status" value="1"/>
</dbReference>
<keyword evidence="6 7" id="KW-0440">LIM domain</keyword>
<feature type="compositionally biased region" description="Polar residues" evidence="8">
    <location>
        <begin position="151"/>
        <end position="168"/>
    </location>
</feature>
<gene>
    <name evidence="11" type="ORF">HJG60_014752</name>
</gene>
<protein>
    <submittedName>
        <fullName evidence="11">PDZ and LIM domain 5</fullName>
    </submittedName>
</protein>
<dbReference type="GO" id="GO:0046872">
    <property type="term" value="F:metal ion binding"/>
    <property type="evidence" value="ECO:0007669"/>
    <property type="project" value="UniProtKB-KW"/>
</dbReference>
<evidence type="ECO:0000259" key="10">
    <source>
        <dbReference type="PROSITE" id="PS50106"/>
    </source>
</evidence>
<dbReference type="GO" id="GO:0001725">
    <property type="term" value="C:stress fiber"/>
    <property type="evidence" value="ECO:0007669"/>
    <property type="project" value="TreeGrafter"/>
</dbReference>
<evidence type="ECO:0000259" key="9">
    <source>
        <dbReference type="PROSITE" id="PS50023"/>
    </source>
</evidence>
<dbReference type="CDD" id="cd09453">
    <property type="entry name" value="LIM1_ENH"/>
    <property type="match status" value="1"/>
</dbReference>
<dbReference type="SMART" id="SM00228">
    <property type="entry name" value="PDZ"/>
    <property type="match status" value="1"/>
</dbReference>
<evidence type="ECO:0000256" key="4">
    <source>
        <dbReference type="ARBA" id="ARBA00022737"/>
    </source>
</evidence>